<proteinExistence type="inferred from homology"/>
<dbReference type="InterPro" id="IPR023997">
    <property type="entry name" value="TonB-dep_OMP_SusC/RagA_CS"/>
</dbReference>
<keyword evidence="10" id="KW-1185">Reference proteome</keyword>
<dbReference type="InterPro" id="IPR023996">
    <property type="entry name" value="TonB-dep_OMP_SusC/RagA"/>
</dbReference>
<evidence type="ECO:0000256" key="1">
    <source>
        <dbReference type="ARBA" id="ARBA00004571"/>
    </source>
</evidence>
<evidence type="ECO:0000256" key="6">
    <source>
        <dbReference type="ARBA" id="ARBA00023237"/>
    </source>
</evidence>
<evidence type="ECO:0000256" key="4">
    <source>
        <dbReference type="ARBA" id="ARBA00022692"/>
    </source>
</evidence>
<dbReference type="NCBIfam" id="TIGR04056">
    <property type="entry name" value="OMP_RagA_SusC"/>
    <property type="match status" value="1"/>
</dbReference>
<evidence type="ECO:0000256" key="5">
    <source>
        <dbReference type="ARBA" id="ARBA00023136"/>
    </source>
</evidence>
<comment type="similarity">
    <text evidence="7">Belongs to the TonB-dependent receptor family.</text>
</comment>
<accession>A0ABY9XZQ4</accession>
<keyword evidence="9" id="KW-0675">Receptor</keyword>
<dbReference type="InterPro" id="IPR037066">
    <property type="entry name" value="Plug_dom_sf"/>
</dbReference>
<evidence type="ECO:0000256" key="7">
    <source>
        <dbReference type="PROSITE-ProRule" id="PRU01360"/>
    </source>
</evidence>
<keyword evidence="4 7" id="KW-0812">Transmembrane</keyword>
<dbReference type="Gene3D" id="2.60.40.1120">
    <property type="entry name" value="Carboxypeptidase-like, regulatory domain"/>
    <property type="match status" value="1"/>
</dbReference>
<evidence type="ECO:0000313" key="10">
    <source>
        <dbReference type="Proteomes" id="UP001303407"/>
    </source>
</evidence>
<keyword evidence="5 7" id="KW-0472">Membrane</keyword>
<dbReference type="EMBL" id="CP134536">
    <property type="protein sequence ID" value="WNH11210.1"/>
    <property type="molecule type" value="Genomic_DNA"/>
</dbReference>
<dbReference type="Pfam" id="PF07715">
    <property type="entry name" value="Plug"/>
    <property type="match status" value="1"/>
</dbReference>
<keyword evidence="2 7" id="KW-0813">Transport</keyword>
<dbReference type="InterPro" id="IPR012910">
    <property type="entry name" value="Plug_dom"/>
</dbReference>
<protein>
    <submittedName>
        <fullName evidence="9">TonB-dependent receptor</fullName>
    </submittedName>
</protein>
<evidence type="ECO:0000256" key="3">
    <source>
        <dbReference type="ARBA" id="ARBA00022452"/>
    </source>
</evidence>
<keyword evidence="3 7" id="KW-1134">Transmembrane beta strand</keyword>
<dbReference type="Gene3D" id="2.40.170.20">
    <property type="entry name" value="TonB-dependent receptor, beta-barrel domain"/>
    <property type="match status" value="1"/>
</dbReference>
<dbReference type="Gene3D" id="2.170.130.10">
    <property type="entry name" value="TonB-dependent receptor, plug domain"/>
    <property type="match status" value="1"/>
</dbReference>
<dbReference type="SUPFAM" id="SSF56935">
    <property type="entry name" value="Porins"/>
    <property type="match status" value="1"/>
</dbReference>
<evidence type="ECO:0000259" key="8">
    <source>
        <dbReference type="Pfam" id="PF07715"/>
    </source>
</evidence>
<dbReference type="InterPro" id="IPR039426">
    <property type="entry name" value="TonB-dep_rcpt-like"/>
</dbReference>
<organism evidence="9 10">
    <name type="scientific">Thalassobellus suaedae</name>
    <dbReference type="NCBI Taxonomy" id="3074124"/>
    <lineage>
        <taxon>Bacteria</taxon>
        <taxon>Pseudomonadati</taxon>
        <taxon>Bacteroidota</taxon>
        <taxon>Flavobacteriia</taxon>
        <taxon>Flavobacteriales</taxon>
        <taxon>Flavobacteriaceae</taxon>
        <taxon>Thalassobellus</taxon>
    </lineage>
</organism>
<keyword evidence="6 7" id="KW-0998">Cell outer membrane</keyword>
<dbReference type="InterPro" id="IPR008969">
    <property type="entry name" value="CarboxyPept-like_regulatory"/>
</dbReference>
<sequence>MKTFILLFCTSVFSLSSGDIFSQDSKIEIEKDDVVTIDEIFDLLRTQTNYTFIYQEDLFKDTPKVQIKKGTIKTNKLLKQTLSSVDFNFDFSTNNKIVITKVKQQNQISGLVTDGGELGGPLPGVTVLIKGTTNGTSTDFDGNYTLNNVASNAVLVFSYIGYKTQEVPVNNQKSINITLETDVSQLDEIVIVNYGYGKVKKTDMTGASASINSKELLKIPVSSASEAISGRLPGVNITTADGEPGSAIRIRVRGGTSLSQDNNPLIIVDGFIVGSMEDVPVNDIESITVLKDASATAVYGAQASNGVIVVTTKNPVAGKTTIAYNNYFQYNELPENRKYNVLTPYEYTLANYEFAALQSQTSLDRFQKLYGAYGDLELYKNRAATDWQEELFGGSRLSQLHNLNISGGTEMTKMNLSISHNNDEGLLEGSAYERTAINFKLNQKISEKLSLDVSTRITNSIKDGAGTSSKAQVKLQDIIQQRPINGLSDELELDLTQVSDDDDFANFIRDLIDPRKLVEQDWRKGTSNQYVFNAALTWKILEDLTFKTTINTSREFEEELRFYGPLTGESRQRGRSLPLGQKTNDESSSYRWVNTLNYKKEWVDSKIDILLGQEISSVQGKSNFVRAEEFRESITPQELFANMQLGTGEIQIETTDNTDFNRKSYFGRFDFQLQNKYIWTLTARADQSSKFQGKNNLGIFPAIAFGWKIDKENFMKSVNFVDELKFRISYGETGNDRIPAGSTVFTFKSVPTRGAGFNNIDNNYYTPNSKTLYNPDLKWETTTTNNLGLDFTMFNKRLNGSFDYYKNETRDLLYKSRIDQTSGFADQWDNVGTTSNEGIELGLTAYIIDSKDFTFSANFNIGLNDQRIVKLDGTSSRFSQSNWASTDLRNIDDYYLETGGKIGNIYGFVTDGFYTTDDFESYDPVTEKYILKSDVANGARILGRGDDDLAPGYLKLKDVKEDGVIDDDDRKVIGNALPDFQGGFGFNFRYKNFDLSTFFNYQVGNDVYNTGKIQFNSLRRVDTKYGNMLDNMSIDNRFTYLDVDGSITGTAGGIVTDLSELATLNEGKNMWSHTSFRGSGIPVHSNGIEDGSFLRLNNVTIGYNLPEKLISRFGLSKFRVFATGRNLALWTKYSGYDPEVNTDSDPFTPGLDYSSYPRSRSYTLGLNVTF</sequence>
<dbReference type="NCBIfam" id="TIGR04057">
    <property type="entry name" value="SusC_RagA_signa"/>
    <property type="match status" value="1"/>
</dbReference>
<comment type="subcellular location">
    <subcellularLocation>
        <location evidence="1 7">Cell outer membrane</location>
        <topology evidence="1 7">Multi-pass membrane protein</topology>
    </subcellularLocation>
</comment>
<dbReference type="Pfam" id="PF13715">
    <property type="entry name" value="CarbopepD_reg_2"/>
    <property type="match status" value="1"/>
</dbReference>
<dbReference type="RefSeq" id="WP_415861187.1">
    <property type="nucleotide sequence ID" value="NZ_CP134536.1"/>
</dbReference>
<dbReference type="InterPro" id="IPR036942">
    <property type="entry name" value="Beta-barrel_TonB_sf"/>
</dbReference>
<reference evidence="9 10" key="1">
    <citation type="submission" date="2023-09" db="EMBL/GenBank/DDBJ databases">
        <title>Thalassobella suaedae gen. nov., sp. nov., a marine bacterium of the family Flavobacteriaceae isolated from a halophyte Suaeda japonica.</title>
        <authorList>
            <person name="Lee S.Y."/>
            <person name="Hwang C.Y."/>
        </authorList>
    </citation>
    <scope>NUCLEOTIDE SEQUENCE [LARGE SCALE GENOMIC DNA]</scope>
    <source>
        <strain evidence="9 10">HL-DH10</strain>
    </source>
</reference>
<name>A0ABY9XZQ4_9FLAO</name>
<evidence type="ECO:0000313" key="9">
    <source>
        <dbReference type="EMBL" id="WNH11210.1"/>
    </source>
</evidence>
<dbReference type="SUPFAM" id="SSF49464">
    <property type="entry name" value="Carboxypeptidase regulatory domain-like"/>
    <property type="match status" value="1"/>
</dbReference>
<dbReference type="Proteomes" id="UP001303407">
    <property type="component" value="Chromosome"/>
</dbReference>
<evidence type="ECO:0000256" key="2">
    <source>
        <dbReference type="ARBA" id="ARBA00022448"/>
    </source>
</evidence>
<gene>
    <name evidence="9" type="ORF">RHP49_09780</name>
</gene>
<dbReference type="PROSITE" id="PS52016">
    <property type="entry name" value="TONB_DEPENDENT_REC_3"/>
    <property type="match status" value="1"/>
</dbReference>
<feature type="domain" description="TonB-dependent receptor plug" evidence="8">
    <location>
        <begin position="201"/>
        <end position="307"/>
    </location>
</feature>